<evidence type="ECO:0000259" key="7">
    <source>
        <dbReference type="Pfam" id="PF01494"/>
    </source>
</evidence>
<dbReference type="InterPro" id="IPR036188">
    <property type="entry name" value="FAD/NAD-bd_sf"/>
</dbReference>
<dbReference type="InterPro" id="IPR050631">
    <property type="entry name" value="PheA/TfdB_FAD_monoxygenase"/>
</dbReference>
<organism evidence="8 9">
    <name type="scientific">Mycobacterium asiaticum</name>
    <dbReference type="NCBI Taxonomy" id="1790"/>
    <lineage>
        <taxon>Bacteria</taxon>
        <taxon>Bacillati</taxon>
        <taxon>Actinomycetota</taxon>
        <taxon>Actinomycetes</taxon>
        <taxon>Mycobacteriales</taxon>
        <taxon>Mycobacteriaceae</taxon>
        <taxon>Mycobacterium</taxon>
    </lineage>
</organism>
<evidence type="ECO:0000256" key="2">
    <source>
        <dbReference type="ARBA" id="ARBA00022797"/>
    </source>
</evidence>
<evidence type="ECO:0000256" key="4">
    <source>
        <dbReference type="ARBA" id="ARBA00023002"/>
    </source>
</evidence>
<dbReference type="EC" id="1.14.13.127" evidence="6"/>
<comment type="catalytic activity">
    <reaction evidence="6">
        <text>3-(3-hydroxyphenyl)propanoate + NADH + O2 + H(+) = 3-(2,3-dihydroxyphenyl)propanoate + NAD(+) + H2O</text>
        <dbReference type="Rhea" id="RHEA:24785"/>
        <dbReference type="ChEBI" id="CHEBI:15377"/>
        <dbReference type="ChEBI" id="CHEBI:15378"/>
        <dbReference type="ChEBI" id="CHEBI:15379"/>
        <dbReference type="ChEBI" id="CHEBI:46951"/>
        <dbReference type="ChEBI" id="CHEBI:57277"/>
        <dbReference type="ChEBI" id="CHEBI:57540"/>
        <dbReference type="ChEBI" id="CHEBI:57945"/>
        <dbReference type="EC" id="1.14.13.127"/>
    </reaction>
</comment>
<feature type="domain" description="FAD-binding" evidence="7">
    <location>
        <begin position="6"/>
        <end position="341"/>
    </location>
</feature>
<dbReference type="HAMAP" id="MF_01652">
    <property type="entry name" value="MhpA"/>
    <property type="match status" value="1"/>
</dbReference>
<dbReference type="Gene3D" id="3.30.70.2450">
    <property type="match status" value="1"/>
</dbReference>
<dbReference type="AlphaFoldDB" id="A0A1A3NCI3"/>
<comment type="catalytic activity">
    <reaction evidence="6">
        <text>(2E)-3-(3-hydroxyphenyl)prop-2-enoate + NADH + O2 + H(+) = (2E)-3-(2,3-dihydroxyphenyl)prop-2-enoate + NAD(+) + H2O</text>
        <dbReference type="Rhea" id="RHEA:27846"/>
        <dbReference type="ChEBI" id="CHEBI:15377"/>
        <dbReference type="ChEBI" id="CHEBI:15378"/>
        <dbReference type="ChEBI" id="CHEBI:15379"/>
        <dbReference type="ChEBI" id="CHEBI:47928"/>
        <dbReference type="ChEBI" id="CHEBI:57540"/>
        <dbReference type="ChEBI" id="CHEBI:57945"/>
        <dbReference type="ChEBI" id="CHEBI:58642"/>
        <dbReference type="EC" id="1.14.13.127"/>
    </reaction>
</comment>
<dbReference type="NCBIfam" id="NF004831">
    <property type="entry name" value="PRK06183.1-5"/>
    <property type="match status" value="1"/>
</dbReference>
<evidence type="ECO:0000313" key="8">
    <source>
        <dbReference type="EMBL" id="OBK18804.1"/>
    </source>
</evidence>
<comment type="similarity">
    <text evidence="6">Belongs to the PheA/TfdB FAD monooxygenase family.</text>
</comment>
<keyword evidence="5 6" id="KW-0520">NAD</keyword>
<dbReference type="NCBIfam" id="NF004828">
    <property type="entry name" value="PRK06183.1-2"/>
    <property type="match status" value="1"/>
</dbReference>
<keyword evidence="9" id="KW-1185">Reference proteome</keyword>
<proteinExistence type="inferred from homology"/>
<gene>
    <name evidence="6" type="primary">mhpA</name>
    <name evidence="8" type="ORF">A5636_02805</name>
</gene>
<comment type="cofactor">
    <cofactor evidence="6">
        <name>FAD</name>
        <dbReference type="ChEBI" id="CHEBI:57692"/>
    </cofactor>
</comment>
<dbReference type="GO" id="GO:0019380">
    <property type="term" value="P:3-phenylpropionate catabolic process"/>
    <property type="evidence" value="ECO:0007669"/>
    <property type="project" value="UniProtKB-UniPathway"/>
</dbReference>
<evidence type="ECO:0000256" key="3">
    <source>
        <dbReference type="ARBA" id="ARBA00022827"/>
    </source>
</evidence>
<comment type="pathway">
    <text evidence="6">Aromatic compound metabolism; 3-phenylpropanoate degradation.</text>
</comment>
<evidence type="ECO:0000256" key="5">
    <source>
        <dbReference type="ARBA" id="ARBA00023027"/>
    </source>
</evidence>
<reference evidence="8 9" key="1">
    <citation type="submission" date="2016-06" db="EMBL/GenBank/DDBJ databases">
        <authorList>
            <person name="Kjaerup R.B."/>
            <person name="Dalgaard T.S."/>
            <person name="Juul-Madsen H.R."/>
        </authorList>
    </citation>
    <scope>NUCLEOTIDE SEQUENCE [LARGE SCALE GENOMIC DNA]</scope>
    <source>
        <strain evidence="8 9">1245139.5</strain>
    </source>
</reference>
<keyword evidence="3 6" id="KW-0274">FAD</keyword>
<evidence type="ECO:0000256" key="6">
    <source>
        <dbReference type="HAMAP-Rule" id="MF_01652"/>
    </source>
</evidence>
<keyword evidence="2 6" id="KW-0058">Aromatic hydrocarbons catabolism</keyword>
<dbReference type="PRINTS" id="PR00420">
    <property type="entry name" value="RNGMNOXGNASE"/>
</dbReference>
<accession>A0A1A3NCI3</accession>
<feature type="binding site" evidence="6">
    <location>
        <begin position="7"/>
        <end position="36"/>
    </location>
    <ligand>
        <name>FAD</name>
        <dbReference type="ChEBI" id="CHEBI:57692"/>
    </ligand>
</feature>
<dbReference type="InterPro" id="IPR002938">
    <property type="entry name" value="FAD-bd"/>
</dbReference>
<feature type="binding site" evidence="6">
    <location>
        <begin position="274"/>
        <end position="284"/>
    </location>
    <ligand>
        <name>FAD</name>
        <dbReference type="ChEBI" id="CHEBI:57692"/>
    </ligand>
</feature>
<dbReference type="OrthoDB" id="8670884at2"/>
<dbReference type="InterPro" id="IPR023786">
    <property type="entry name" value="3-HPP/3HCI_hydroxylase"/>
</dbReference>
<protein>
    <recommendedName>
        <fullName evidence="6">3-(3-hydroxy-phenyl)propionate/3-hydroxycinnamic acid hydroxylase</fullName>
        <shortName evidence="6">3-HCI hydroxylase</shortName>
        <shortName evidence="6">3-HPP hydroxylase</shortName>
        <ecNumber evidence="6">1.14.13.127</ecNumber>
    </recommendedName>
</protein>
<name>A0A1A3NCI3_MYCAS</name>
<dbReference type="GO" id="GO:0071949">
    <property type="term" value="F:FAD binding"/>
    <property type="evidence" value="ECO:0007669"/>
    <property type="project" value="InterPro"/>
</dbReference>
<comment type="function">
    <text evidence="6">Catalyzes the insertion of one atom of molecular oxygen into position 2 of the phenyl ring of 3-(3-hydroxyphenyl)propionate (3-HPP) and hydroxycinnamic acid (3HCI).</text>
</comment>
<sequence>MASTDFDVIIVGAGPVGLTLANILGLQGIRALVVEERSTLIDYPRGVGLDDEALRTFQSIGLVDNILPHTVPNQILRFYDAKRRVLAEMAPPDARFGWPKRNGFVQPLVDAELLRGLDRFDHIEVWWSHPMISCKQDADVVTVELGGNDGTTTVRARYVVGCDGGRSMTRGMMGVSFDGTTSPTRWLVVDIANDPLGHPNSEVGADPDRPYASISIAHGIRRFEFMIHAHESDEKAQDPDFLREMLARMVPYPDRVEVIRRRVYTHHSRIAGAFRAGRMLLAGDAAHLMPVWQGQGYNSGIRDAANLGWKLAAVVAGRAGDALLDTYDVERRKHARAMIDLSTMVGRVISPTNRRVAGARDVLIRSASIVPTLKRYVLEMRFKPMPRYEHGAVVHGRPESPAGTLFVQPRVDTRTQPNVLLDDVLGPWFAVLCWNNDPRKILGEQAFADWKALGARFVALRPLTQLHWAGQDDPDVVIVGDRSGGLKAWFDAHPESVVFLRPDRCIAGACIAQRSPELSKALIEALALTPQGGEFDSATGSLLYVPQPASESTGAAAGSA</sequence>
<dbReference type="SUPFAM" id="SSF51905">
    <property type="entry name" value="FAD/NAD(P)-binding domain"/>
    <property type="match status" value="1"/>
</dbReference>
<evidence type="ECO:0000313" key="9">
    <source>
        <dbReference type="Proteomes" id="UP000093629"/>
    </source>
</evidence>
<dbReference type="GO" id="GO:0008688">
    <property type="term" value="F:3-(3-hydroxyphenyl)propionate hydroxylase activity"/>
    <property type="evidence" value="ECO:0007669"/>
    <property type="project" value="UniProtKB-UniRule"/>
</dbReference>
<dbReference type="RefSeq" id="WP_065157508.1">
    <property type="nucleotide sequence ID" value="NZ_LZLQ01000024.1"/>
</dbReference>
<dbReference type="Proteomes" id="UP000093629">
    <property type="component" value="Unassembled WGS sequence"/>
</dbReference>
<dbReference type="Gene3D" id="3.50.50.60">
    <property type="entry name" value="FAD/NAD(P)-binding domain"/>
    <property type="match status" value="1"/>
</dbReference>
<dbReference type="EMBL" id="LZLQ01000024">
    <property type="protein sequence ID" value="OBK18804.1"/>
    <property type="molecule type" value="Genomic_DNA"/>
</dbReference>
<dbReference type="PANTHER" id="PTHR43476:SF3">
    <property type="entry name" value="FAD-BINDING MONOOXYGENASE"/>
    <property type="match status" value="1"/>
</dbReference>
<dbReference type="Pfam" id="PF01494">
    <property type="entry name" value="FAD_binding_3"/>
    <property type="match status" value="1"/>
</dbReference>
<keyword evidence="4 6" id="KW-0560">Oxidoreductase</keyword>
<dbReference type="GO" id="GO:0019622">
    <property type="term" value="P:3-(3-hydroxy)phenylpropionate catabolic process"/>
    <property type="evidence" value="ECO:0007669"/>
    <property type="project" value="UniProtKB-UniRule"/>
</dbReference>
<keyword evidence="1 6" id="KW-0285">Flavoprotein</keyword>
<comment type="caution">
    <text evidence="8">The sequence shown here is derived from an EMBL/GenBank/DDBJ whole genome shotgun (WGS) entry which is preliminary data.</text>
</comment>
<dbReference type="UniPathway" id="UPA00714"/>
<evidence type="ECO:0000256" key="1">
    <source>
        <dbReference type="ARBA" id="ARBA00022630"/>
    </source>
</evidence>
<dbReference type="NCBIfam" id="NF004829">
    <property type="entry name" value="PRK06183.1-3"/>
    <property type="match status" value="1"/>
</dbReference>
<dbReference type="PANTHER" id="PTHR43476">
    <property type="entry name" value="3-(3-HYDROXY-PHENYL)PROPIONATE/3-HYDROXYCINNAMIC ACID HYDROXYLASE"/>
    <property type="match status" value="1"/>
</dbReference>